<protein>
    <submittedName>
        <fullName evidence="1">Uncharacterized protein</fullName>
    </submittedName>
</protein>
<keyword evidence="2" id="KW-1185">Reference proteome</keyword>
<comment type="caution">
    <text evidence="1">The sequence shown here is derived from an EMBL/GenBank/DDBJ whole genome shotgun (WGS) entry which is preliminary data.</text>
</comment>
<dbReference type="Proteomes" id="UP000815325">
    <property type="component" value="Unassembled WGS sequence"/>
</dbReference>
<name>A0ABQ7GK59_DUNSA</name>
<sequence length="193" mass="21808">MPAMRPLGGMPWGGERRQQSKVELDVTTARRPTCLDVCTCCSGVVMMSSVFTGWTRNRGCLRVLSKSKESKKYSVQGVRWCPGMNAGSCAVCCLHASPFRCANVIMSHCKYHCIRMCRRCRSQNVTMSQCADLKMSQCHNVSGDADLCLPELIPWALLPCVYGLLLSRVVLHFCKIMWCFPKLFPWDAWLMRV</sequence>
<evidence type="ECO:0000313" key="1">
    <source>
        <dbReference type="EMBL" id="KAF5835009.1"/>
    </source>
</evidence>
<gene>
    <name evidence="1" type="ORF">DUNSADRAFT_8012</name>
</gene>
<evidence type="ECO:0000313" key="2">
    <source>
        <dbReference type="Proteomes" id="UP000815325"/>
    </source>
</evidence>
<proteinExistence type="predicted"/>
<reference evidence="1" key="1">
    <citation type="submission" date="2017-08" db="EMBL/GenBank/DDBJ databases">
        <authorList>
            <person name="Polle J.E."/>
            <person name="Barry K."/>
            <person name="Cushman J."/>
            <person name="Schmutz J."/>
            <person name="Tran D."/>
            <person name="Hathwaick L.T."/>
            <person name="Yim W.C."/>
            <person name="Jenkins J."/>
            <person name="Mckie-Krisberg Z.M."/>
            <person name="Prochnik S."/>
            <person name="Lindquist E."/>
            <person name="Dockter R.B."/>
            <person name="Adam C."/>
            <person name="Molina H."/>
            <person name="Bunkerborg J."/>
            <person name="Jin E."/>
            <person name="Buchheim M."/>
            <person name="Magnuson J."/>
        </authorList>
    </citation>
    <scope>NUCLEOTIDE SEQUENCE</scope>
    <source>
        <strain evidence="1">CCAP 19/18</strain>
    </source>
</reference>
<organism evidence="1 2">
    <name type="scientific">Dunaliella salina</name>
    <name type="common">Green alga</name>
    <name type="synonym">Protococcus salinus</name>
    <dbReference type="NCBI Taxonomy" id="3046"/>
    <lineage>
        <taxon>Eukaryota</taxon>
        <taxon>Viridiplantae</taxon>
        <taxon>Chlorophyta</taxon>
        <taxon>core chlorophytes</taxon>
        <taxon>Chlorophyceae</taxon>
        <taxon>CS clade</taxon>
        <taxon>Chlamydomonadales</taxon>
        <taxon>Dunaliellaceae</taxon>
        <taxon>Dunaliella</taxon>
    </lineage>
</organism>
<accession>A0ABQ7GK59</accession>
<dbReference type="EMBL" id="MU069726">
    <property type="protein sequence ID" value="KAF5835009.1"/>
    <property type="molecule type" value="Genomic_DNA"/>
</dbReference>